<dbReference type="GO" id="GO:0016301">
    <property type="term" value="F:kinase activity"/>
    <property type="evidence" value="ECO:0007669"/>
    <property type="project" value="UniProtKB-KW"/>
</dbReference>
<dbReference type="GO" id="GO:0016459">
    <property type="term" value="C:myosin complex"/>
    <property type="evidence" value="ECO:0007669"/>
    <property type="project" value="UniProtKB-KW"/>
</dbReference>
<dbReference type="InterPro" id="IPR018247">
    <property type="entry name" value="EF_Hand_1_Ca_BS"/>
</dbReference>
<evidence type="ECO:0000256" key="1">
    <source>
        <dbReference type="ARBA" id="ARBA00022737"/>
    </source>
</evidence>
<evidence type="ECO:0000256" key="3">
    <source>
        <dbReference type="ARBA" id="ARBA00023123"/>
    </source>
</evidence>
<keyword evidence="5" id="KW-0514">Muscle protein</keyword>
<keyword evidence="7" id="KW-0808">Transferase</keyword>
<keyword evidence="7" id="KW-0418">Kinase</keyword>
<dbReference type="InterPro" id="IPR002048">
    <property type="entry name" value="EF_hand_dom"/>
</dbReference>
<reference evidence="7 8" key="2">
    <citation type="journal article" date="2021" name="Genomics">
        <title>High-quality reference genome for Clonorchis sinensis.</title>
        <authorList>
            <person name="Young N.D."/>
            <person name="Stroehlein A.J."/>
            <person name="Kinkar L."/>
            <person name="Wang T."/>
            <person name="Sohn W.M."/>
            <person name="Chang B.C.H."/>
            <person name="Kaur P."/>
            <person name="Weisz D."/>
            <person name="Dudchenko O."/>
            <person name="Aiden E.L."/>
            <person name="Korhonen P.K."/>
            <person name="Gasser R.B."/>
        </authorList>
    </citation>
    <scope>NUCLEOTIDE SEQUENCE [LARGE SCALE GENOMIC DNA]</scope>
    <source>
        <strain evidence="7">Cs-k2</strain>
    </source>
</reference>
<dbReference type="Proteomes" id="UP000286415">
    <property type="component" value="Unassembled WGS sequence"/>
</dbReference>
<evidence type="ECO:0000313" key="8">
    <source>
        <dbReference type="Proteomes" id="UP000286415"/>
    </source>
</evidence>
<dbReference type="OrthoDB" id="186625at2759"/>
<dbReference type="FunFam" id="1.10.238.10:FF:000178">
    <property type="entry name" value="Calmodulin-2 A"/>
    <property type="match status" value="1"/>
</dbReference>
<dbReference type="AlphaFoldDB" id="A0A8T1MCX6"/>
<keyword evidence="3" id="KW-0518">Myosin</keyword>
<evidence type="ECO:0000313" key="7">
    <source>
        <dbReference type="EMBL" id="KAG5447003.1"/>
    </source>
</evidence>
<proteinExistence type="predicted"/>
<dbReference type="GO" id="GO:0005509">
    <property type="term" value="F:calcium ion binding"/>
    <property type="evidence" value="ECO:0007669"/>
    <property type="project" value="InterPro"/>
</dbReference>
<dbReference type="InterPro" id="IPR011992">
    <property type="entry name" value="EF-hand-dom_pair"/>
</dbReference>
<reference evidence="7 8" key="1">
    <citation type="journal article" date="2018" name="Biotechnol. Adv.">
        <title>Improved genomic resources and new bioinformatic workflow for the carcinogenic parasite Clonorchis sinensis: Biotechnological implications.</title>
        <authorList>
            <person name="Wang D."/>
            <person name="Korhonen P.K."/>
            <person name="Gasser R.B."/>
            <person name="Young N.D."/>
        </authorList>
    </citation>
    <scope>NUCLEOTIDE SEQUENCE [LARGE SCALE GENOMIC DNA]</scope>
    <source>
        <strain evidence="7">Cs-k2</strain>
    </source>
</reference>
<dbReference type="Pfam" id="PF13499">
    <property type="entry name" value="EF-hand_7"/>
    <property type="match status" value="1"/>
</dbReference>
<keyword evidence="1" id="KW-0677">Repeat</keyword>
<evidence type="ECO:0000259" key="6">
    <source>
        <dbReference type="PROSITE" id="PS50222"/>
    </source>
</evidence>
<accession>A0A8T1MCX6</accession>
<keyword evidence="2" id="KW-0106">Calcium</keyword>
<keyword evidence="4" id="KW-0505">Motor protein</keyword>
<dbReference type="SUPFAM" id="SSF47473">
    <property type="entry name" value="EF-hand"/>
    <property type="match status" value="1"/>
</dbReference>
<comment type="caution">
    <text evidence="7">The sequence shown here is derived from an EMBL/GenBank/DDBJ whole genome shotgun (WGS) entry which is preliminary data.</text>
</comment>
<keyword evidence="8" id="KW-1185">Reference proteome</keyword>
<organism evidence="7 8">
    <name type="scientific">Clonorchis sinensis</name>
    <name type="common">Chinese liver fluke</name>
    <dbReference type="NCBI Taxonomy" id="79923"/>
    <lineage>
        <taxon>Eukaryota</taxon>
        <taxon>Metazoa</taxon>
        <taxon>Spiralia</taxon>
        <taxon>Lophotrochozoa</taxon>
        <taxon>Platyhelminthes</taxon>
        <taxon>Trematoda</taxon>
        <taxon>Digenea</taxon>
        <taxon>Opisthorchiida</taxon>
        <taxon>Opisthorchiata</taxon>
        <taxon>Opisthorchiidae</taxon>
        <taxon>Clonorchis</taxon>
    </lineage>
</organism>
<feature type="domain" description="EF-hand" evidence="6">
    <location>
        <begin position="35"/>
        <end position="71"/>
    </location>
</feature>
<dbReference type="Gene3D" id="1.10.238.10">
    <property type="entry name" value="EF-hand"/>
    <property type="match status" value="1"/>
</dbReference>
<name>A0A8T1MCX6_CLOSI</name>
<dbReference type="PROSITE" id="PS00018">
    <property type="entry name" value="EF_HAND_1"/>
    <property type="match status" value="1"/>
</dbReference>
<evidence type="ECO:0000256" key="2">
    <source>
        <dbReference type="ARBA" id="ARBA00022837"/>
    </source>
</evidence>
<dbReference type="CDD" id="cd00051">
    <property type="entry name" value="EFh"/>
    <property type="match status" value="1"/>
</dbReference>
<dbReference type="PANTHER" id="PTHR23049">
    <property type="entry name" value="MYOSIN REGULATORY LIGHT CHAIN 2"/>
    <property type="match status" value="1"/>
</dbReference>
<sequence>MTLIVVAFSALDQNNSGHIEKQDLRNALSAIGEVVTEKELDEMVKIIERQNSGSKIGFREFCDFMNEFGEDEVKKRNKLRNILRIWQLNRNSPSARAELHQALLDSGIEINCDKVSRIIAELDTDQNPRNDYKELIDYLLS</sequence>
<gene>
    <name evidence="7" type="ORF">CSKR_114378</name>
</gene>
<dbReference type="PROSITE" id="PS50222">
    <property type="entry name" value="EF_HAND_2"/>
    <property type="match status" value="2"/>
</dbReference>
<protein>
    <submittedName>
        <fullName evidence="7">Calcium-dependent protein kinase 11</fullName>
    </submittedName>
</protein>
<evidence type="ECO:0000256" key="5">
    <source>
        <dbReference type="ARBA" id="ARBA00023179"/>
    </source>
</evidence>
<dbReference type="InterPro" id="IPR050403">
    <property type="entry name" value="Myosin_RLC"/>
</dbReference>
<feature type="domain" description="EF-hand" evidence="6">
    <location>
        <begin position="1"/>
        <end position="34"/>
    </location>
</feature>
<dbReference type="EMBL" id="NIRI02000042">
    <property type="protein sequence ID" value="KAG5447003.1"/>
    <property type="molecule type" value="Genomic_DNA"/>
</dbReference>
<evidence type="ECO:0000256" key="4">
    <source>
        <dbReference type="ARBA" id="ARBA00023175"/>
    </source>
</evidence>